<dbReference type="PANTHER" id="PTHR42934">
    <property type="entry name" value="GLYCOLATE OXIDASE SUBUNIT GLCD"/>
    <property type="match status" value="1"/>
</dbReference>
<keyword evidence="3" id="KW-0274">FAD</keyword>
<evidence type="ECO:0000259" key="5">
    <source>
        <dbReference type="PROSITE" id="PS51387"/>
    </source>
</evidence>
<protein>
    <submittedName>
        <fullName evidence="6">FAD-binding protein</fullName>
    </submittedName>
</protein>
<dbReference type="GO" id="GO:0016491">
    <property type="term" value="F:oxidoreductase activity"/>
    <property type="evidence" value="ECO:0007669"/>
    <property type="project" value="UniProtKB-KW"/>
</dbReference>
<comment type="cofactor">
    <cofactor evidence="1">
        <name>FAD</name>
        <dbReference type="ChEBI" id="CHEBI:57692"/>
    </cofactor>
</comment>
<dbReference type="SUPFAM" id="SSF55103">
    <property type="entry name" value="FAD-linked oxidases, C-terminal domain"/>
    <property type="match status" value="1"/>
</dbReference>
<dbReference type="PROSITE" id="PS51387">
    <property type="entry name" value="FAD_PCMH"/>
    <property type="match status" value="1"/>
</dbReference>
<evidence type="ECO:0000256" key="2">
    <source>
        <dbReference type="ARBA" id="ARBA00022630"/>
    </source>
</evidence>
<accession>A0A496PHP1</accession>
<dbReference type="Gene3D" id="3.30.465.10">
    <property type="match status" value="1"/>
</dbReference>
<dbReference type="RefSeq" id="WP_121485674.1">
    <property type="nucleotide sequence ID" value="NZ_QQXL01000006.1"/>
</dbReference>
<dbReference type="GO" id="GO:0071949">
    <property type="term" value="F:FAD binding"/>
    <property type="evidence" value="ECO:0007669"/>
    <property type="project" value="InterPro"/>
</dbReference>
<keyword evidence="2" id="KW-0285">Flavoprotein</keyword>
<keyword evidence="4" id="KW-0560">Oxidoreductase</keyword>
<sequence length="456" mass="47061">MSLHQDVLTALEREAPGLAQTDAELIATHLTDRSGYPASGVPAAVVHPTSTAQIQAVCRAVSGAGGSIVVRGAGSGVAGGATAGEDQVVLCLEHLNAILEVSAQDLTARVQPGILNGALNQMLAQQGLWWPPDPASKDISSVGGNIATNAGGLLCAKYGVTRESVLALDVVLADGSLVRMGHNTVKGVTGYDLTALMVGSEGTLGVIAEATLKLRPARTAAEVTLSAVFDDVGAAVRAAQAVVASGLQPAIMELMDEPTIRYVVDYLGVDPTDGGGAYLLIQTDGAGASEEAHALADLLAPGARSVARAATHEQAEGMLAFRRACFPAFERAGSTLVEDIAVPRSKMAQAFARIREIEAKFGVEVPTAAHAGDGNLHPIFIIPFGDQIPQNVWDAASEIFGVALELGGTLTGEHGVGVLKKRWLGDELGGVQMALQSRVRSAFDPERVLNPGKVLD</sequence>
<dbReference type="PANTHER" id="PTHR42934:SF2">
    <property type="entry name" value="GLYCOLATE OXIDASE SUBUNIT GLCD"/>
    <property type="match status" value="1"/>
</dbReference>
<dbReference type="InterPro" id="IPR004113">
    <property type="entry name" value="FAD-bd_oxidored_4_C"/>
</dbReference>
<dbReference type="SUPFAM" id="SSF56176">
    <property type="entry name" value="FAD-binding/transporter-associated domain-like"/>
    <property type="match status" value="1"/>
</dbReference>
<dbReference type="Proteomes" id="UP000273119">
    <property type="component" value="Unassembled WGS sequence"/>
</dbReference>
<organism evidence="6 7">
    <name type="scientific">Galactobacter caseinivorans</name>
    <dbReference type="NCBI Taxonomy" id="2676123"/>
    <lineage>
        <taxon>Bacteria</taxon>
        <taxon>Bacillati</taxon>
        <taxon>Actinomycetota</taxon>
        <taxon>Actinomycetes</taxon>
        <taxon>Micrococcales</taxon>
        <taxon>Micrococcaceae</taxon>
        <taxon>Galactobacter</taxon>
    </lineage>
</organism>
<name>A0A496PHP1_9MICC</name>
<dbReference type="InterPro" id="IPR016166">
    <property type="entry name" value="FAD-bd_PCMH"/>
</dbReference>
<dbReference type="InterPro" id="IPR016164">
    <property type="entry name" value="FAD-linked_Oxase-like_C"/>
</dbReference>
<dbReference type="InterPro" id="IPR016171">
    <property type="entry name" value="Vanillyl_alc_oxidase_C-sub2"/>
</dbReference>
<evidence type="ECO:0000256" key="1">
    <source>
        <dbReference type="ARBA" id="ARBA00001974"/>
    </source>
</evidence>
<evidence type="ECO:0000256" key="4">
    <source>
        <dbReference type="ARBA" id="ARBA00023002"/>
    </source>
</evidence>
<dbReference type="Gene3D" id="3.30.70.2740">
    <property type="match status" value="1"/>
</dbReference>
<dbReference type="InterPro" id="IPR051914">
    <property type="entry name" value="FAD-linked_OxidoTrans_Type4"/>
</dbReference>
<proteinExistence type="predicted"/>
<dbReference type="AlphaFoldDB" id="A0A496PHP1"/>
<evidence type="ECO:0000313" key="7">
    <source>
        <dbReference type="Proteomes" id="UP000273119"/>
    </source>
</evidence>
<keyword evidence="7" id="KW-1185">Reference proteome</keyword>
<evidence type="ECO:0000313" key="6">
    <source>
        <dbReference type="EMBL" id="RKW70003.1"/>
    </source>
</evidence>
<gene>
    <name evidence="6" type="ORF">DWQ67_11135</name>
</gene>
<evidence type="ECO:0000256" key="3">
    <source>
        <dbReference type="ARBA" id="ARBA00022827"/>
    </source>
</evidence>
<dbReference type="InterPro" id="IPR016169">
    <property type="entry name" value="FAD-bd_PCMH_sub2"/>
</dbReference>
<dbReference type="EMBL" id="QQXL01000006">
    <property type="protein sequence ID" value="RKW70003.1"/>
    <property type="molecule type" value="Genomic_DNA"/>
</dbReference>
<dbReference type="InterPro" id="IPR006094">
    <property type="entry name" value="Oxid_FAD_bind_N"/>
</dbReference>
<dbReference type="Pfam" id="PF01565">
    <property type="entry name" value="FAD_binding_4"/>
    <property type="match status" value="1"/>
</dbReference>
<comment type="caution">
    <text evidence="6">The sequence shown here is derived from an EMBL/GenBank/DDBJ whole genome shotgun (WGS) entry which is preliminary data.</text>
</comment>
<feature type="domain" description="FAD-binding PCMH-type" evidence="5">
    <location>
        <begin position="38"/>
        <end position="217"/>
    </location>
</feature>
<reference evidence="6 7" key="1">
    <citation type="submission" date="2018-07" db="EMBL/GenBank/DDBJ databases">
        <title>Arthrobacter sp. nov., isolated from raw cow's milk with high bacterial count.</title>
        <authorList>
            <person name="Hahne J."/>
            <person name="Isele D."/>
            <person name="Lipski A."/>
        </authorList>
    </citation>
    <scope>NUCLEOTIDE SEQUENCE [LARGE SCALE GENOMIC DNA]</scope>
    <source>
        <strain evidence="6 7">JZ R-183</strain>
    </source>
</reference>
<dbReference type="Pfam" id="PF02913">
    <property type="entry name" value="FAD-oxidase_C"/>
    <property type="match status" value="1"/>
</dbReference>
<dbReference type="InterPro" id="IPR036318">
    <property type="entry name" value="FAD-bd_PCMH-like_sf"/>
</dbReference>
<dbReference type="Gene3D" id="1.10.45.10">
    <property type="entry name" value="Vanillyl-alcohol Oxidase, Chain A, domain 4"/>
    <property type="match status" value="1"/>
</dbReference>